<dbReference type="RefSeq" id="WP_234997061.1">
    <property type="nucleotide sequence ID" value="NZ_FRAP01000005.1"/>
</dbReference>
<organism evidence="2 3">
    <name type="scientific">Pseudonocardia thermophila</name>
    <dbReference type="NCBI Taxonomy" id="1848"/>
    <lineage>
        <taxon>Bacteria</taxon>
        <taxon>Bacillati</taxon>
        <taxon>Actinomycetota</taxon>
        <taxon>Actinomycetes</taxon>
        <taxon>Pseudonocardiales</taxon>
        <taxon>Pseudonocardiaceae</taxon>
        <taxon>Pseudonocardia</taxon>
    </lineage>
</organism>
<dbReference type="SMART" id="SM00858">
    <property type="entry name" value="SAF"/>
    <property type="match status" value="1"/>
</dbReference>
<evidence type="ECO:0000259" key="1">
    <source>
        <dbReference type="SMART" id="SM00858"/>
    </source>
</evidence>
<sequence>MPDPLAAHLSERMASAVRAVIGGPSWRRTLRVRRTAAAVLAGTALVLVAAPRAGPSAGAPVLVAAAELPAGTTVRAADLAVREWPADLVPVGALRSPDAAEGRVLVGAAHPGEPLTDVRLVGGAPVPHGTAAVPVRIADAAVAALLVPGNRVDVVTVGARAEAPSVLAADAPVLAVLPEEKGARGRLVLVGMSRDAATRVASATLTDQVTITLR</sequence>
<dbReference type="AlphaFoldDB" id="A0A1M6RJM6"/>
<feature type="domain" description="SAF" evidence="1">
    <location>
        <begin position="59"/>
        <end position="121"/>
    </location>
</feature>
<keyword evidence="3" id="KW-1185">Reference proteome</keyword>
<protein>
    <submittedName>
        <fullName evidence="2">Flp pilus assembly protein CpaB</fullName>
    </submittedName>
</protein>
<dbReference type="EMBL" id="FRAP01000005">
    <property type="protein sequence ID" value="SHK32652.1"/>
    <property type="molecule type" value="Genomic_DNA"/>
</dbReference>
<reference evidence="2 3" key="1">
    <citation type="submission" date="2016-11" db="EMBL/GenBank/DDBJ databases">
        <authorList>
            <person name="Jaros S."/>
            <person name="Januszkiewicz K."/>
            <person name="Wedrychowicz H."/>
        </authorList>
    </citation>
    <scope>NUCLEOTIDE SEQUENCE [LARGE SCALE GENOMIC DNA]</scope>
    <source>
        <strain evidence="2 3">DSM 43832</strain>
    </source>
</reference>
<dbReference type="STRING" id="1848.SAMN05443637_10527"/>
<evidence type="ECO:0000313" key="3">
    <source>
        <dbReference type="Proteomes" id="UP000184363"/>
    </source>
</evidence>
<accession>A0A1M6RJM6</accession>
<dbReference type="Proteomes" id="UP000184363">
    <property type="component" value="Unassembled WGS sequence"/>
</dbReference>
<dbReference type="Pfam" id="PF08666">
    <property type="entry name" value="SAF"/>
    <property type="match status" value="1"/>
</dbReference>
<evidence type="ECO:0000313" key="2">
    <source>
        <dbReference type="EMBL" id="SHK32652.1"/>
    </source>
</evidence>
<name>A0A1M6RJM6_PSETH</name>
<dbReference type="InterPro" id="IPR013974">
    <property type="entry name" value="SAF"/>
</dbReference>
<dbReference type="CDD" id="cd11614">
    <property type="entry name" value="SAF_CpaB_FlgA_like"/>
    <property type="match status" value="1"/>
</dbReference>
<proteinExistence type="predicted"/>
<gene>
    <name evidence="2" type="ORF">SAMN05443637_10527</name>
</gene>